<dbReference type="InterPro" id="IPR009057">
    <property type="entry name" value="Homeodomain-like_sf"/>
</dbReference>
<reference evidence="6 7" key="1">
    <citation type="submission" date="2024-03" db="EMBL/GenBank/DDBJ databases">
        <title>Whole genomes of four grape xylem sap localized bacterial endophytes.</title>
        <authorList>
            <person name="Kumar G."/>
            <person name="Savka M.A."/>
        </authorList>
    </citation>
    <scope>NUCLEOTIDE SEQUENCE [LARGE SCALE GENOMIC DNA]</scope>
    <source>
        <strain evidence="6 7">RIT_GXS8</strain>
    </source>
</reference>
<feature type="domain" description="HTH araC/xylS-type" evidence="5">
    <location>
        <begin position="226"/>
        <end position="327"/>
    </location>
</feature>
<keyword evidence="3" id="KW-0804">Transcription</keyword>
<evidence type="ECO:0000259" key="5">
    <source>
        <dbReference type="PROSITE" id="PS01124"/>
    </source>
</evidence>
<evidence type="ECO:0000256" key="1">
    <source>
        <dbReference type="ARBA" id="ARBA00023015"/>
    </source>
</evidence>
<proteinExistence type="predicted"/>
<dbReference type="RefSeq" id="WP_340196546.1">
    <property type="nucleotide sequence ID" value="NZ_JBBKAP010000041.1"/>
</dbReference>
<evidence type="ECO:0000313" key="6">
    <source>
        <dbReference type="EMBL" id="MEK0171191.1"/>
    </source>
</evidence>
<evidence type="ECO:0000256" key="2">
    <source>
        <dbReference type="ARBA" id="ARBA00023125"/>
    </source>
</evidence>
<dbReference type="SUPFAM" id="SSF46689">
    <property type="entry name" value="Homeodomain-like"/>
    <property type="match status" value="1"/>
</dbReference>
<keyword evidence="7" id="KW-1185">Reference proteome</keyword>
<dbReference type="Pfam" id="PF14525">
    <property type="entry name" value="AraC_binding_2"/>
    <property type="match status" value="1"/>
</dbReference>
<evidence type="ECO:0000256" key="3">
    <source>
        <dbReference type="ARBA" id="ARBA00023163"/>
    </source>
</evidence>
<keyword evidence="2" id="KW-0238">DNA-binding</keyword>
<dbReference type="InterPro" id="IPR035418">
    <property type="entry name" value="AraC-bd_2"/>
</dbReference>
<dbReference type="SMART" id="SM00342">
    <property type="entry name" value="HTH_ARAC"/>
    <property type="match status" value="1"/>
</dbReference>
<evidence type="ECO:0000313" key="7">
    <source>
        <dbReference type="Proteomes" id="UP001370299"/>
    </source>
</evidence>
<dbReference type="Gene3D" id="1.10.10.60">
    <property type="entry name" value="Homeodomain-like"/>
    <property type="match status" value="1"/>
</dbReference>
<dbReference type="InterPro" id="IPR050204">
    <property type="entry name" value="AraC_XylS_family_regulators"/>
</dbReference>
<gene>
    <name evidence="6" type="ORF">WMN62_06900</name>
</gene>
<dbReference type="Pfam" id="PF12833">
    <property type="entry name" value="HTH_18"/>
    <property type="match status" value="1"/>
</dbReference>
<organism evidence="6 7">
    <name type="scientific">Curtobacterium citreum</name>
    <dbReference type="NCBI Taxonomy" id="2036"/>
    <lineage>
        <taxon>Bacteria</taxon>
        <taxon>Bacillati</taxon>
        <taxon>Actinomycetota</taxon>
        <taxon>Actinomycetes</taxon>
        <taxon>Micrococcales</taxon>
        <taxon>Microbacteriaceae</taxon>
        <taxon>Curtobacterium</taxon>
    </lineage>
</organism>
<sequence>MADLSEAPHTSGRASESVRFEVSGTEPESAARDLATVHGAEQWSAQRTGDEFLYRYTAVGDTEVSIRRSRMRGVLRGAMPISTDYIVAWMTSGSAHLDVGGQRVDLRRNVPTLLPCDTAFVFAAEDHDQRLVHLDRELVHRFAGERLGLGDRPLRFDHTREPDSAAFGRWQGALVSLSRALRVAGPDSDTWSEAKALAIAAFLETFPPQLDDLPTELALPRNARLRAAVEYVHAHASETVTIADLAAVAGLSVRSVQESFRRVFDVSPLTYLRDVRLDRVRSELLELDPQAGVIGDVARRWGFAHLGRFSASYAARFGEYPKQTLRR</sequence>
<name>A0ABU8Y8P5_9MICO</name>
<dbReference type="PANTHER" id="PTHR46796">
    <property type="entry name" value="HTH-TYPE TRANSCRIPTIONAL ACTIVATOR RHAS-RELATED"/>
    <property type="match status" value="1"/>
</dbReference>
<dbReference type="EMBL" id="JBBLYY010000036">
    <property type="protein sequence ID" value="MEK0171191.1"/>
    <property type="molecule type" value="Genomic_DNA"/>
</dbReference>
<dbReference type="Proteomes" id="UP001370299">
    <property type="component" value="Unassembled WGS sequence"/>
</dbReference>
<protein>
    <submittedName>
        <fullName evidence="6">Helix-turn-helix transcriptional regulator</fullName>
    </submittedName>
</protein>
<dbReference type="InterPro" id="IPR018060">
    <property type="entry name" value="HTH_AraC"/>
</dbReference>
<comment type="caution">
    <text evidence="6">The sequence shown here is derived from an EMBL/GenBank/DDBJ whole genome shotgun (WGS) entry which is preliminary data.</text>
</comment>
<accession>A0ABU8Y8P5</accession>
<dbReference type="PANTHER" id="PTHR46796:SF12">
    <property type="entry name" value="HTH-TYPE DNA-BINDING TRANSCRIPTIONAL ACTIVATOR EUTR"/>
    <property type="match status" value="1"/>
</dbReference>
<evidence type="ECO:0000256" key="4">
    <source>
        <dbReference type="SAM" id="MobiDB-lite"/>
    </source>
</evidence>
<keyword evidence="1" id="KW-0805">Transcription regulation</keyword>
<feature type="region of interest" description="Disordered" evidence="4">
    <location>
        <begin position="1"/>
        <end position="27"/>
    </location>
</feature>
<dbReference type="PROSITE" id="PS01124">
    <property type="entry name" value="HTH_ARAC_FAMILY_2"/>
    <property type="match status" value="1"/>
</dbReference>